<dbReference type="GO" id="GO:0000786">
    <property type="term" value="C:nucleosome"/>
    <property type="evidence" value="ECO:0007669"/>
    <property type="project" value="InterPro"/>
</dbReference>
<keyword evidence="11 14" id="KW-0539">Nucleus</keyword>
<feature type="binding site" evidence="15">
    <location>
        <position position="458"/>
    </location>
    <ligand>
        <name>S-adenosyl-L-methionine</name>
        <dbReference type="ChEBI" id="CHEBI:59789"/>
    </ligand>
</feature>
<dbReference type="PROSITE" id="PS51569">
    <property type="entry name" value="DOT1"/>
    <property type="match status" value="1"/>
</dbReference>
<evidence type="ECO:0000256" key="8">
    <source>
        <dbReference type="ARBA" id="ARBA00022853"/>
    </source>
</evidence>
<dbReference type="GO" id="GO:0005634">
    <property type="term" value="C:nucleus"/>
    <property type="evidence" value="ECO:0007669"/>
    <property type="project" value="UniProtKB-SubCell"/>
</dbReference>
<keyword evidence="5 14" id="KW-0808">Transferase</keyword>
<dbReference type="InterPro" id="IPR030445">
    <property type="entry name" value="H3-K79_meTrfase"/>
</dbReference>
<reference evidence="18" key="1">
    <citation type="submission" date="2023-02" db="EMBL/GenBank/DDBJ databases">
        <title>Identification and recombinant expression of a fungal hydrolase from Papiliotrema laurentii that hydrolyzes apple cutin and clears colloidal polyester polyurethane.</title>
        <authorList>
            <consortium name="DOE Joint Genome Institute"/>
            <person name="Roman V.A."/>
            <person name="Bojanowski C."/>
            <person name="Crable B.R."/>
            <person name="Wagner D.N."/>
            <person name="Hung C.S."/>
            <person name="Nadeau L.J."/>
            <person name="Schratz L."/>
            <person name="Haridas S."/>
            <person name="Pangilinan J."/>
            <person name="Lipzen A."/>
            <person name="Na H."/>
            <person name="Yan M."/>
            <person name="Ng V."/>
            <person name="Grigoriev I.V."/>
            <person name="Spatafora J.W."/>
            <person name="Barlow D."/>
            <person name="Biffinger J."/>
            <person name="Kelley-Loughnane N."/>
            <person name="Varaljay V.A."/>
            <person name="Crookes-Goodson W.J."/>
        </authorList>
    </citation>
    <scope>NUCLEOTIDE SEQUENCE</scope>
    <source>
        <strain evidence="18">5307AH</strain>
    </source>
</reference>
<evidence type="ECO:0000256" key="6">
    <source>
        <dbReference type="ARBA" id="ARBA00022691"/>
    </source>
</evidence>
<evidence type="ECO:0000256" key="13">
    <source>
        <dbReference type="ARBA" id="ARBA00047770"/>
    </source>
</evidence>
<dbReference type="GO" id="GO:0140956">
    <property type="term" value="F:histone H3K79 trimethyltransferase activity"/>
    <property type="evidence" value="ECO:0007669"/>
    <property type="project" value="UniProtKB-EC"/>
</dbReference>
<sequence length="611" mass="66670">MLSFFDETPGKTPSGPIISKTKKPLPKPRPAAIGSASTPSRPGSSSHSSSLKPPPKPSLSRPGSSGSVKSRSSARSSPAVSASTPKKRKVETRIESESESDSSDGLFSEGGSTPKRDTSSGRATVRNGRAANGSHTSARDGRGGSWCIAEVDETGEWGRGWNGFVGSQEAMLGEVKGWAGGEKPSGNLDKYVSYFPQEGFEKESLPSVELLYPAKGCRERFILLAPTSAREYSPISELRNALRTILDHYIPASHQGIFGTLSDSLDLDLPSSAPTPLPYLNSPLPGGTSTPPPELGSSASSPAPTGVSETIGDALRKALAPNRRDGPAFLRAMNRFNEAMADIQADGSLRQHLEGKDASLSRDRWSEIVDVVHEQAYSRVVGPYSHELEHHPKHPDEVARAISAKEDAYGELRHKFMTRIIEQTGLGPEHVFVDLGSGVGNCVVQAALEAGCRSYGFELLPIPAHCARLQLRETQRRWAMWGLRGNLDVQVHEGDFRVHPQVAKRLREADVVLVNNEVFPPSLNADLTNLFLDLKEGAQIISLKPFVPETFKMNESNCDSFAAIVRLSQHTYYRDWVSWKGDSGTFYVQVIDRTMRRKFEEEMTGGRRRRG</sequence>
<gene>
    <name evidence="18" type="ORF">DB88DRAFT_480828</name>
</gene>
<dbReference type="GO" id="GO:0000781">
    <property type="term" value="C:chromosome, telomeric region"/>
    <property type="evidence" value="ECO:0007669"/>
    <property type="project" value="GOC"/>
</dbReference>
<dbReference type="GO" id="GO:0042393">
    <property type="term" value="F:histone binding"/>
    <property type="evidence" value="ECO:0007669"/>
    <property type="project" value="InterPro"/>
</dbReference>
<dbReference type="PIRSF" id="PIRSF017570">
    <property type="entry name" value="Histone_H3-K79_MeTrfase"/>
    <property type="match status" value="1"/>
</dbReference>
<evidence type="ECO:0000256" key="10">
    <source>
        <dbReference type="ARBA" id="ARBA00023163"/>
    </source>
</evidence>
<comment type="caution">
    <text evidence="18">The sequence shown here is derived from an EMBL/GenBank/DDBJ whole genome shotgun (WGS) entry which is preliminary data.</text>
</comment>
<evidence type="ECO:0000256" key="1">
    <source>
        <dbReference type="ARBA" id="ARBA00004123"/>
    </source>
</evidence>
<dbReference type="GO" id="GO:0006281">
    <property type="term" value="P:DNA repair"/>
    <property type="evidence" value="ECO:0007669"/>
    <property type="project" value="InterPro"/>
</dbReference>
<feature type="region of interest" description="Disordered" evidence="16">
    <location>
        <begin position="1"/>
        <end position="144"/>
    </location>
</feature>
<keyword evidence="8 14" id="KW-0156">Chromatin regulator</keyword>
<keyword evidence="9 14" id="KW-0805">Transcription regulation</keyword>
<evidence type="ECO:0000256" key="5">
    <source>
        <dbReference type="ARBA" id="ARBA00022679"/>
    </source>
</evidence>
<evidence type="ECO:0000256" key="3">
    <source>
        <dbReference type="ARBA" id="ARBA00020987"/>
    </source>
</evidence>
<keyword evidence="10 14" id="KW-0804">Transcription</keyword>
<dbReference type="Pfam" id="PF08123">
    <property type="entry name" value="DOT1"/>
    <property type="match status" value="1"/>
</dbReference>
<dbReference type="InterPro" id="IPR029063">
    <property type="entry name" value="SAM-dependent_MTases_sf"/>
</dbReference>
<organism evidence="18 19">
    <name type="scientific">Papiliotrema laurentii</name>
    <name type="common">Cryptococcus laurentii</name>
    <dbReference type="NCBI Taxonomy" id="5418"/>
    <lineage>
        <taxon>Eukaryota</taxon>
        <taxon>Fungi</taxon>
        <taxon>Dikarya</taxon>
        <taxon>Basidiomycota</taxon>
        <taxon>Agaricomycotina</taxon>
        <taxon>Tremellomycetes</taxon>
        <taxon>Tremellales</taxon>
        <taxon>Rhynchogastremaceae</taxon>
        <taxon>Papiliotrema</taxon>
    </lineage>
</organism>
<dbReference type="PANTHER" id="PTHR21451">
    <property type="entry name" value="HISTONE H3 METHYLTRANSFERASE"/>
    <property type="match status" value="1"/>
</dbReference>
<evidence type="ECO:0000313" key="19">
    <source>
        <dbReference type="Proteomes" id="UP001182556"/>
    </source>
</evidence>
<dbReference type="Gene3D" id="3.40.50.150">
    <property type="entry name" value="Vaccinia Virus protein VP39"/>
    <property type="match status" value="1"/>
</dbReference>
<keyword evidence="6 14" id="KW-0949">S-adenosyl-L-methionine</keyword>
<protein>
    <recommendedName>
        <fullName evidence="3 14">Histone-lysine N-methyltransferase, H3 lysine-79 specific</fullName>
        <ecNumber evidence="2 14">2.1.1.360</ecNumber>
    </recommendedName>
    <alternativeName>
        <fullName evidence="12 14">Histone H3-K79 methyltransferase</fullName>
    </alternativeName>
</protein>
<dbReference type="Proteomes" id="UP001182556">
    <property type="component" value="Unassembled WGS sequence"/>
</dbReference>
<evidence type="ECO:0000256" key="12">
    <source>
        <dbReference type="ARBA" id="ARBA00029821"/>
    </source>
</evidence>
<comment type="function">
    <text evidence="14">Histone methyltransferase that specifically trimethylates histone H3 to form H3K79me3. This methylation is required for telomere silencing and for the pachytene checkpoint during the meiotic cell cycle by allowing the recruitment of RAD9 to double strand breaks. Nucleosomes are preferred as substrate compared to free histone.</text>
</comment>
<dbReference type="AlphaFoldDB" id="A0AAD9FU29"/>
<evidence type="ECO:0000256" key="7">
    <source>
        <dbReference type="ARBA" id="ARBA00022737"/>
    </source>
</evidence>
<dbReference type="Gene3D" id="1.10.260.170">
    <property type="match status" value="1"/>
</dbReference>
<comment type="similarity">
    <text evidence="14">Belongs to the class I-like SAM-binding methyltransferase superfamily. DOT1 family.</text>
</comment>
<evidence type="ECO:0000256" key="15">
    <source>
        <dbReference type="PIRSR" id="PIRSR017570-1"/>
    </source>
</evidence>
<evidence type="ECO:0000256" key="16">
    <source>
        <dbReference type="SAM" id="MobiDB-lite"/>
    </source>
</evidence>
<dbReference type="FunFam" id="3.40.50.150:FF:000033">
    <property type="entry name" value="Histone-lysine N-methyltransferase, H3 lysine-79 specific"/>
    <property type="match status" value="1"/>
</dbReference>
<name>A0AAD9FU29_PAPLA</name>
<keyword evidence="4 14" id="KW-0489">Methyltransferase</keyword>
<evidence type="ECO:0000256" key="4">
    <source>
        <dbReference type="ARBA" id="ARBA00022603"/>
    </source>
</evidence>
<dbReference type="GO" id="GO:0032259">
    <property type="term" value="P:methylation"/>
    <property type="evidence" value="ECO:0007669"/>
    <property type="project" value="UniProtKB-KW"/>
</dbReference>
<dbReference type="GO" id="GO:0031509">
    <property type="term" value="P:subtelomeric heterochromatin formation"/>
    <property type="evidence" value="ECO:0007669"/>
    <property type="project" value="InterPro"/>
</dbReference>
<feature type="binding site" evidence="15">
    <location>
        <begin position="432"/>
        <end position="441"/>
    </location>
    <ligand>
        <name>S-adenosyl-L-methionine</name>
        <dbReference type="ChEBI" id="CHEBI:59789"/>
    </ligand>
</feature>
<comment type="subcellular location">
    <subcellularLocation>
        <location evidence="1 14">Nucleus</location>
    </subcellularLocation>
</comment>
<dbReference type="SUPFAM" id="SSF53335">
    <property type="entry name" value="S-adenosyl-L-methionine-dependent methyltransferases"/>
    <property type="match status" value="1"/>
</dbReference>
<dbReference type="EMBL" id="JAODAN010000002">
    <property type="protein sequence ID" value="KAK1926143.1"/>
    <property type="molecule type" value="Genomic_DNA"/>
</dbReference>
<dbReference type="GO" id="GO:0000077">
    <property type="term" value="P:DNA damage checkpoint signaling"/>
    <property type="evidence" value="ECO:0007669"/>
    <property type="project" value="InterPro"/>
</dbReference>
<dbReference type="InterPro" id="IPR021162">
    <property type="entry name" value="Dot1"/>
</dbReference>
<feature type="compositionally biased region" description="Low complexity" evidence="16">
    <location>
        <begin position="34"/>
        <end position="51"/>
    </location>
</feature>
<accession>A0AAD9FU29</accession>
<dbReference type="PANTHER" id="PTHR21451:SF0">
    <property type="entry name" value="HISTONE-LYSINE N-METHYLTRANSFERASE, H3 LYSINE-79 SPECIFIC"/>
    <property type="match status" value="1"/>
</dbReference>
<proteinExistence type="inferred from homology"/>
<feature type="region of interest" description="Disordered" evidence="16">
    <location>
        <begin position="276"/>
        <end position="308"/>
    </location>
</feature>
<evidence type="ECO:0000313" key="18">
    <source>
        <dbReference type="EMBL" id="KAK1926143.1"/>
    </source>
</evidence>
<evidence type="ECO:0000256" key="11">
    <source>
        <dbReference type="ARBA" id="ARBA00023242"/>
    </source>
</evidence>
<keyword evidence="19" id="KW-1185">Reference proteome</keyword>
<feature type="compositionally biased region" description="Low complexity" evidence="16">
    <location>
        <begin position="58"/>
        <end position="84"/>
    </location>
</feature>
<dbReference type="CDD" id="cd02440">
    <property type="entry name" value="AdoMet_MTases"/>
    <property type="match status" value="1"/>
</dbReference>
<evidence type="ECO:0000256" key="2">
    <source>
        <dbReference type="ARBA" id="ARBA00012190"/>
    </source>
</evidence>
<evidence type="ECO:0000259" key="17">
    <source>
        <dbReference type="PROSITE" id="PS51569"/>
    </source>
</evidence>
<feature type="compositionally biased region" description="Low complexity" evidence="16">
    <location>
        <begin position="103"/>
        <end position="112"/>
    </location>
</feature>
<dbReference type="InterPro" id="IPR025789">
    <property type="entry name" value="DOT1_dom"/>
</dbReference>
<keyword evidence="7" id="KW-0677">Repeat</keyword>
<evidence type="ECO:0000256" key="9">
    <source>
        <dbReference type="ARBA" id="ARBA00023015"/>
    </source>
</evidence>
<feature type="domain" description="DOT1" evidence="17">
    <location>
        <begin position="276"/>
        <end position="604"/>
    </location>
</feature>
<evidence type="ECO:0000256" key="14">
    <source>
        <dbReference type="PIRNR" id="PIRNR017570"/>
    </source>
</evidence>
<feature type="binding site" evidence="15">
    <location>
        <begin position="495"/>
        <end position="496"/>
    </location>
    <ligand>
        <name>S-adenosyl-L-methionine</name>
        <dbReference type="ChEBI" id="CHEBI:59789"/>
    </ligand>
</feature>
<feature type="binding site" evidence="15">
    <location>
        <begin position="409"/>
        <end position="412"/>
    </location>
    <ligand>
        <name>S-adenosyl-L-methionine</name>
        <dbReference type="ChEBI" id="CHEBI:59789"/>
    </ligand>
</feature>
<dbReference type="EC" id="2.1.1.360" evidence="2 14"/>
<comment type="catalytic activity">
    <reaction evidence="13 14">
        <text>L-lysyl(79)-[histone H3] + 3 S-adenosyl-L-methionine = N(6),N(6),N(6)-trimethyl-L-lysyl(79)-[histone H3] + 3 S-adenosyl-L-homocysteine + 3 H(+)</text>
        <dbReference type="Rhea" id="RHEA:60328"/>
        <dbReference type="Rhea" id="RHEA-COMP:15549"/>
        <dbReference type="Rhea" id="RHEA-COMP:15552"/>
        <dbReference type="ChEBI" id="CHEBI:15378"/>
        <dbReference type="ChEBI" id="CHEBI:29969"/>
        <dbReference type="ChEBI" id="CHEBI:57856"/>
        <dbReference type="ChEBI" id="CHEBI:59789"/>
        <dbReference type="ChEBI" id="CHEBI:61961"/>
        <dbReference type="EC" id="2.1.1.360"/>
    </reaction>
</comment>